<keyword evidence="2" id="KW-0233">DNA recombination</keyword>
<protein>
    <recommendedName>
        <fullName evidence="3">Tyr recombinase domain-containing protein</fullName>
    </recommendedName>
</protein>
<dbReference type="SUPFAM" id="SSF56349">
    <property type="entry name" value="DNA breaking-rejoining enzymes"/>
    <property type="match status" value="1"/>
</dbReference>
<dbReference type="InterPro" id="IPR010998">
    <property type="entry name" value="Integrase_recombinase_N"/>
</dbReference>
<reference evidence="4" key="1">
    <citation type="submission" date="2018-05" db="EMBL/GenBank/DDBJ databases">
        <authorList>
            <person name="Lanie J.A."/>
            <person name="Ng W.-L."/>
            <person name="Kazmierczak K.M."/>
            <person name="Andrzejewski T.M."/>
            <person name="Davidsen T.M."/>
            <person name="Wayne K.J."/>
            <person name="Tettelin H."/>
            <person name="Glass J.I."/>
            <person name="Rusch D."/>
            <person name="Podicherti R."/>
            <person name="Tsui H.-C.T."/>
            <person name="Winkler M.E."/>
        </authorList>
    </citation>
    <scope>NUCLEOTIDE SEQUENCE</scope>
</reference>
<sequence>MIDKSMEIAKLLVPDQVTASQLKNALIQSADSVSTRRNREHFWKKFEEWCEAHGATSLPAIPDKVVLYLFDQAGQGKKKSTLNNMRWAIDTTHQQQGLTAPTDDPEAKLQIKGLFRKMLEHLPDQITMHKKKPITINQIRRMDFPRGLLGLRDKALLLLGFATGMRRSELAAVKKEHIEETEFGLRIRIPQSKSDQLGEGETVDVIRASTLRNQNHCPVSSIQDLMVVNPYVHLFVRVKSIIPPGGYRKRKMLSEPNRFIESPLDGNGVYRIVKKYGAQVGLAPEDLGGHSLRAGCATYLLDKEVPPAAVQKQLRHKSFNTTQQYNRGETAKALVGAY</sequence>
<dbReference type="InterPro" id="IPR013762">
    <property type="entry name" value="Integrase-like_cat_sf"/>
</dbReference>
<evidence type="ECO:0000313" key="4">
    <source>
        <dbReference type="EMBL" id="SVB07963.1"/>
    </source>
</evidence>
<gene>
    <name evidence="4" type="ORF">METZ01_LOCUS160817</name>
</gene>
<dbReference type="GO" id="GO:0006310">
    <property type="term" value="P:DNA recombination"/>
    <property type="evidence" value="ECO:0007669"/>
    <property type="project" value="UniProtKB-KW"/>
</dbReference>
<evidence type="ECO:0000256" key="1">
    <source>
        <dbReference type="ARBA" id="ARBA00023125"/>
    </source>
</evidence>
<keyword evidence="1" id="KW-0238">DNA-binding</keyword>
<dbReference type="InterPro" id="IPR002104">
    <property type="entry name" value="Integrase_catalytic"/>
</dbReference>
<dbReference type="AlphaFoldDB" id="A0A382B3V9"/>
<dbReference type="PANTHER" id="PTHR30349">
    <property type="entry name" value="PHAGE INTEGRASE-RELATED"/>
    <property type="match status" value="1"/>
</dbReference>
<evidence type="ECO:0000259" key="3">
    <source>
        <dbReference type="PROSITE" id="PS51898"/>
    </source>
</evidence>
<dbReference type="SUPFAM" id="SSF47823">
    <property type="entry name" value="lambda integrase-like, N-terminal domain"/>
    <property type="match status" value="1"/>
</dbReference>
<dbReference type="PANTHER" id="PTHR30349:SF81">
    <property type="entry name" value="TYROSINE RECOMBINASE XERC"/>
    <property type="match status" value="1"/>
</dbReference>
<dbReference type="InterPro" id="IPR011010">
    <property type="entry name" value="DNA_brk_join_enz"/>
</dbReference>
<accession>A0A382B3V9</accession>
<dbReference type="EMBL" id="UINC01027908">
    <property type="protein sequence ID" value="SVB07963.1"/>
    <property type="molecule type" value="Genomic_DNA"/>
</dbReference>
<dbReference type="Gene3D" id="1.10.150.130">
    <property type="match status" value="1"/>
</dbReference>
<feature type="domain" description="Tyr recombinase" evidence="3">
    <location>
        <begin position="121"/>
        <end position="338"/>
    </location>
</feature>
<dbReference type="GO" id="GO:0003677">
    <property type="term" value="F:DNA binding"/>
    <property type="evidence" value="ECO:0007669"/>
    <property type="project" value="UniProtKB-KW"/>
</dbReference>
<evidence type="ECO:0000256" key="2">
    <source>
        <dbReference type="ARBA" id="ARBA00023172"/>
    </source>
</evidence>
<dbReference type="InterPro" id="IPR050090">
    <property type="entry name" value="Tyrosine_recombinase_XerCD"/>
</dbReference>
<dbReference type="GO" id="GO:0015074">
    <property type="term" value="P:DNA integration"/>
    <property type="evidence" value="ECO:0007669"/>
    <property type="project" value="InterPro"/>
</dbReference>
<organism evidence="4">
    <name type="scientific">marine metagenome</name>
    <dbReference type="NCBI Taxonomy" id="408172"/>
    <lineage>
        <taxon>unclassified sequences</taxon>
        <taxon>metagenomes</taxon>
        <taxon>ecological metagenomes</taxon>
    </lineage>
</organism>
<name>A0A382B3V9_9ZZZZ</name>
<dbReference type="PROSITE" id="PS51898">
    <property type="entry name" value="TYR_RECOMBINASE"/>
    <property type="match status" value="1"/>
</dbReference>
<dbReference type="Pfam" id="PF00589">
    <property type="entry name" value="Phage_integrase"/>
    <property type="match status" value="1"/>
</dbReference>
<proteinExistence type="predicted"/>
<dbReference type="Gene3D" id="1.10.443.10">
    <property type="entry name" value="Intergrase catalytic core"/>
    <property type="match status" value="1"/>
</dbReference>